<dbReference type="Proteomes" id="UP001049176">
    <property type="component" value="Chromosome 11"/>
</dbReference>
<evidence type="ECO:0000313" key="4">
    <source>
        <dbReference type="Proteomes" id="UP001049176"/>
    </source>
</evidence>
<dbReference type="EMBL" id="CM032191">
    <property type="protein sequence ID" value="KAG7085876.1"/>
    <property type="molecule type" value="Genomic_DNA"/>
</dbReference>
<reference evidence="3" key="1">
    <citation type="journal article" date="2021" name="Genome Biol. Evol.">
        <title>The assembled and annotated genome of the fairy-ring fungus Marasmius oreades.</title>
        <authorList>
            <person name="Hiltunen M."/>
            <person name="Ament-Velasquez S.L."/>
            <person name="Johannesson H."/>
        </authorList>
    </citation>
    <scope>NUCLEOTIDE SEQUENCE</scope>
    <source>
        <strain evidence="3">03SP1</strain>
    </source>
</reference>
<evidence type="ECO:0000313" key="3">
    <source>
        <dbReference type="EMBL" id="KAG7085876.1"/>
    </source>
</evidence>
<proteinExistence type="predicted"/>
<keyword evidence="2" id="KW-0472">Membrane</keyword>
<feature type="region of interest" description="Disordered" evidence="1">
    <location>
        <begin position="110"/>
        <end position="199"/>
    </location>
</feature>
<feature type="compositionally biased region" description="Pro residues" evidence="1">
    <location>
        <begin position="72"/>
        <end position="82"/>
    </location>
</feature>
<gene>
    <name evidence="3" type="ORF">E1B28_003409</name>
</gene>
<accession>A0A9P7UME3</accession>
<feature type="compositionally biased region" description="Polar residues" evidence="1">
    <location>
        <begin position="173"/>
        <end position="186"/>
    </location>
</feature>
<dbReference type="AlphaFoldDB" id="A0A9P7UME3"/>
<evidence type="ECO:0000256" key="2">
    <source>
        <dbReference type="SAM" id="Phobius"/>
    </source>
</evidence>
<feature type="transmembrane region" description="Helical" evidence="2">
    <location>
        <begin position="90"/>
        <end position="110"/>
    </location>
</feature>
<organism evidence="3 4">
    <name type="scientific">Marasmius oreades</name>
    <name type="common">fairy-ring Marasmius</name>
    <dbReference type="NCBI Taxonomy" id="181124"/>
    <lineage>
        <taxon>Eukaryota</taxon>
        <taxon>Fungi</taxon>
        <taxon>Dikarya</taxon>
        <taxon>Basidiomycota</taxon>
        <taxon>Agaricomycotina</taxon>
        <taxon>Agaricomycetes</taxon>
        <taxon>Agaricomycetidae</taxon>
        <taxon>Agaricales</taxon>
        <taxon>Marasmiineae</taxon>
        <taxon>Marasmiaceae</taxon>
        <taxon>Marasmius</taxon>
    </lineage>
</organism>
<feature type="compositionally biased region" description="Gly residues" evidence="1">
    <location>
        <begin position="130"/>
        <end position="156"/>
    </location>
</feature>
<dbReference type="GeneID" id="66072485"/>
<dbReference type="RefSeq" id="XP_043002347.1">
    <property type="nucleotide sequence ID" value="XM_043160391.1"/>
</dbReference>
<sequence>MTSTSTHGHNSGGQYDQSLLAEAPKATKQMRQEGYNPDILKKNENANRDLERGLGTGASKERLAGTSTPRPSLTPTPTPRSPPFYRTKKGVIVIVIATLVVLGAVIGGAVGGTRNRHREDEAKGAAPGIGKAGGDSGDNGIGAGSPGGPPGGGGGIAPNSTSVQDPAGAITSLLESHSPSKTTTSRIGVPTRGDNGIASVPGSIVKLVGAPPL</sequence>
<evidence type="ECO:0000256" key="1">
    <source>
        <dbReference type="SAM" id="MobiDB-lite"/>
    </source>
</evidence>
<keyword evidence="4" id="KW-1185">Reference proteome</keyword>
<dbReference type="OrthoDB" id="3268868at2759"/>
<keyword evidence="2" id="KW-0812">Transmembrane</keyword>
<name>A0A9P7UME3_9AGAR</name>
<keyword evidence="2" id="KW-1133">Transmembrane helix</keyword>
<feature type="compositionally biased region" description="Polar residues" evidence="1">
    <location>
        <begin position="1"/>
        <end position="17"/>
    </location>
</feature>
<feature type="compositionally biased region" description="Basic and acidic residues" evidence="1">
    <location>
        <begin position="39"/>
        <end position="52"/>
    </location>
</feature>
<comment type="caution">
    <text evidence="3">The sequence shown here is derived from an EMBL/GenBank/DDBJ whole genome shotgun (WGS) entry which is preliminary data.</text>
</comment>
<feature type="region of interest" description="Disordered" evidence="1">
    <location>
        <begin position="1"/>
        <end position="85"/>
    </location>
</feature>
<dbReference type="KEGG" id="more:E1B28_003409"/>
<protein>
    <submittedName>
        <fullName evidence="3">Uncharacterized protein</fullName>
    </submittedName>
</protein>